<dbReference type="PANTHER" id="PTHR10877">
    <property type="entry name" value="POLYCYSTIN FAMILY MEMBER"/>
    <property type="match status" value="1"/>
</dbReference>
<evidence type="ECO:0000256" key="5">
    <source>
        <dbReference type="ARBA" id="ARBA00023136"/>
    </source>
</evidence>
<dbReference type="Pfam" id="PF20519">
    <property type="entry name" value="Polycystin_dom"/>
    <property type="match status" value="1"/>
</dbReference>
<dbReference type="PANTHER" id="PTHR10877:SF150">
    <property type="entry name" value="REJ DOMAIN-CONTAINING PROTEIN"/>
    <property type="match status" value="1"/>
</dbReference>
<protein>
    <submittedName>
        <fullName evidence="9">Polycystic kidney disease protein 1-like 2</fullName>
    </submittedName>
</protein>
<dbReference type="RefSeq" id="XP_014663633.1">
    <property type="nucleotide sequence ID" value="XM_014808147.1"/>
</dbReference>
<dbReference type="InterPro" id="IPR046791">
    <property type="entry name" value="Polycystin_dom"/>
</dbReference>
<evidence type="ECO:0000256" key="6">
    <source>
        <dbReference type="SAM" id="Phobius"/>
    </source>
</evidence>
<sequence>MASSWDRPDYGSCASRRTHAMCQSAMNLLTTRCNTEYSFSNEDEGDYGIGWAPLNYSRVPAPKPHSDYTYNTALDLFGAPFWGEMYWYWGGGYVALLGYSRADIVDKLAELSANNWIDQLTRAVFLEFNLYYPASNLFVVAEALFEFPAQGESQTCRVRALQGIISSLIVFPINLALVMIFKLARERSPKAIREKDKATRKAWKAQQKASIAKSALSRAASMDRDHGPFILV</sequence>
<keyword evidence="4 6" id="KW-1133">Transmembrane helix</keyword>
<proteinExistence type="inferred from homology"/>
<comment type="similarity">
    <text evidence="2">Belongs to the polycystin family.</text>
</comment>
<evidence type="ECO:0000256" key="2">
    <source>
        <dbReference type="ARBA" id="ARBA00007200"/>
    </source>
</evidence>
<dbReference type="GeneID" id="106806270"/>
<feature type="transmembrane region" description="Helical" evidence="6">
    <location>
        <begin position="164"/>
        <end position="184"/>
    </location>
</feature>
<keyword evidence="5 6" id="KW-0472">Membrane</keyword>
<organism evidence="8 9">
    <name type="scientific">Priapulus caudatus</name>
    <name type="common">Priapulid worm</name>
    <dbReference type="NCBI Taxonomy" id="37621"/>
    <lineage>
        <taxon>Eukaryota</taxon>
        <taxon>Metazoa</taxon>
        <taxon>Ecdysozoa</taxon>
        <taxon>Scalidophora</taxon>
        <taxon>Priapulida</taxon>
        <taxon>Priapulimorpha</taxon>
        <taxon>Priapulimorphida</taxon>
        <taxon>Priapulidae</taxon>
        <taxon>Priapulus</taxon>
    </lineage>
</organism>
<gene>
    <name evidence="9" type="primary">LOC106806270</name>
</gene>
<evidence type="ECO:0000256" key="1">
    <source>
        <dbReference type="ARBA" id="ARBA00004141"/>
    </source>
</evidence>
<name>A0ABM1DUL2_PRICU</name>
<dbReference type="Proteomes" id="UP000695022">
    <property type="component" value="Unplaced"/>
</dbReference>
<evidence type="ECO:0000256" key="4">
    <source>
        <dbReference type="ARBA" id="ARBA00022989"/>
    </source>
</evidence>
<evidence type="ECO:0000313" key="8">
    <source>
        <dbReference type="Proteomes" id="UP000695022"/>
    </source>
</evidence>
<keyword evidence="8" id="KW-1185">Reference proteome</keyword>
<evidence type="ECO:0000313" key="9">
    <source>
        <dbReference type="RefSeq" id="XP_014663633.1"/>
    </source>
</evidence>
<evidence type="ECO:0000256" key="3">
    <source>
        <dbReference type="ARBA" id="ARBA00022692"/>
    </source>
</evidence>
<comment type="subcellular location">
    <subcellularLocation>
        <location evidence="1">Membrane</location>
        <topology evidence="1">Multi-pass membrane protein</topology>
    </subcellularLocation>
</comment>
<reference evidence="9" key="1">
    <citation type="submission" date="2025-08" db="UniProtKB">
        <authorList>
            <consortium name="RefSeq"/>
        </authorList>
    </citation>
    <scope>IDENTIFICATION</scope>
</reference>
<evidence type="ECO:0000259" key="7">
    <source>
        <dbReference type="Pfam" id="PF20519"/>
    </source>
</evidence>
<accession>A0ABM1DUL2</accession>
<feature type="domain" description="Polycystin" evidence="7">
    <location>
        <begin position="22"/>
        <end position="153"/>
    </location>
</feature>
<dbReference type="InterPro" id="IPR051223">
    <property type="entry name" value="Polycystin"/>
</dbReference>
<keyword evidence="3 6" id="KW-0812">Transmembrane</keyword>